<comment type="similarity">
    <text evidence="1">Belongs to the HpcH/HpaI aldolase family.</text>
</comment>
<reference evidence="5 6" key="1">
    <citation type="submission" date="2016-10" db="EMBL/GenBank/DDBJ databases">
        <authorList>
            <person name="de Groot N.N."/>
        </authorList>
    </citation>
    <scope>NUCLEOTIDE SEQUENCE [LARGE SCALE GENOMIC DNA]</scope>
    <source>
        <strain evidence="5 6">DSM 21001</strain>
    </source>
</reference>
<organism evidence="5 6">
    <name type="scientific">Granulicella pectinivorans</name>
    <dbReference type="NCBI Taxonomy" id="474950"/>
    <lineage>
        <taxon>Bacteria</taxon>
        <taxon>Pseudomonadati</taxon>
        <taxon>Acidobacteriota</taxon>
        <taxon>Terriglobia</taxon>
        <taxon>Terriglobales</taxon>
        <taxon>Acidobacteriaceae</taxon>
        <taxon>Granulicella</taxon>
    </lineage>
</organism>
<proteinExistence type="inferred from homology"/>
<evidence type="ECO:0000256" key="3">
    <source>
        <dbReference type="ARBA" id="ARBA00023239"/>
    </source>
</evidence>
<dbReference type="EMBL" id="FOZL01000001">
    <property type="protein sequence ID" value="SFR98214.1"/>
    <property type="molecule type" value="Genomic_DNA"/>
</dbReference>
<evidence type="ECO:0000313" key="6">
    <source>
        <dbReference type="Proteomes" id="UP000199024"/>
    </source>
</evidence>
<dbReference type="SUPFAM" id="SSF51621">
    <property type="entry name" value="Phosphoenolpyruvate/pyruvate domain"/>
    <property type="match status" value="1"/>
</dbReference>
<dbReference type="Pfam" id="PF03328">
    <property type="entry name" value="HpcH_HpaI"/>
    <property type="match status" value="1"/>
</dbReference>
<dbReference type="InterPro" id="IPR040442">
    <property type="entry name" value="Pyrv_kinase-like_dom_sf"/>
</dbReference>
<dbReference type="GO" id="GO:0016832">
    <property type="term" value="F:aldehyde-lyase activity"/>
    <property type="evidence" value="ECO:0007669"/>
    <property type="project" value="TreeGrafter"/>
</dbReference>
<keyword evidence="3" id="KW-0456">Lyase</keyword>
<evidence type="ECO:0000256" key="2">
    <source>
        <dbReference type="ARBA" id="ARBA00022723"/>
    </source>
</evidence>
<dbReference type="InterPro" id="IPR015813">
    <property type="entry name" value="Pyrv/PenolPyrv_kinase-like_dom"/>
</dbReference>
<keyword evidence="6" id="KW-1185">Reference proteome</keyword>
<evidence type="ECO:0000259" key="4">
    <source>
        <dbReference type="Pfam" id="PF03328"/>
    </source>
</evidence>
<dbReference type="InterPro" id="IPR005000">
    <property type="entry name" value="Aldolase/citrate-lyase_domain"/>
</dbReference>
<feature type="domain" description="HpcH/HpaI aldolase/citrate lyase" evidence="4">
    <location>
        <begin position="32"/>
        <end position="247"/>
    </location>
</feature>
<dbReference type="GO" id="GO:0005737">
    <property type="term" value="C:cytoplasm"/>
    <property type="evidence" value="ECO:0007669"/>
    <property type="project" value="TreeGrafter"/>
</dbReference>
<dbReference type="STRING" id="474950.SAMN05421771_0231"/>
<protein>
    <submittedName>
        <fullName evidence="5">4-hydroxy-2-oxoheptanedioate aldolase</fullName>
    </submittedName>
</protein>
<evidence type="ECO:0000256" key="1">
    <source>
        <dbReference type="ARBA" id="ARBA00005568"/>
    </source>
</evidence>
<gene>
    <name evidence="5" type="ORF">SAMN05421771_0231</name>
</gene>
<name>A0A1I6L452_9BACT</name>
<dbReference type="Gene3D" id="3.20.20.60">
    <property type="entry name" value="Phosphoenolpyruvate-binding domains"/>
    <property type="match status" value="1"/>
</dbReference>
<dbReference type="PANTHER" id="PTHR30502:SF0">
    <property type="entry name" value="PHOSPHOENOLPYRUVATE CARBOXYLASE FAMILY PROTEIN"/>
    <property type="match status" value="1"/>
</dbReference>
<dbReference type="GO" id="GO:0046872">
    <property type="term" value="F:metal ion binding"/>
    <property type="evidence" value="ECO:0007669"/>
    <property type="project" value="UniProtKB-KW"/>
</dbReference>
<sequence length="277" mass="29996">MAEEYMAAVHPASPDTWSVVRERLKAGEYVIGMTVTSNNLETAAYAATLGFHFLWAEMEHSSLSLESLRNMVMATRGLPAPVFARVPWAEVWMAKRVLDQGVQGVIFPFVSTPERATVAAQGCHYPPFGRRGSGAGLAVSTWPAMGNYYDSADANVLVVCVIEEAAGVDAIEEIAATPGVDVIFIGVSDLSFSLGLRGRQDEPLLDEAIAKIVAAAKRHGKWLGRPAGSAADVKRFHADGFQFFQSVTELGLMKLGAQHLLEPLGIKDKPREQSTFY</sequence>
<dbReference type="InterPro" id="IPR050251">
    <property type="entry name" value="HpcH-HpaI_aldolase"/>
</dbReference>
<accession>A0A1I6L452</accession>
<dbReference type="Proteomes" id="UP000199024">
    <property type="component" value="Unassembled WGS sequence"/>
</dbReference>
<dbReference type="PANTHER" id="PTHR30502">
    <property type="entry name" value="2-KETO-3-DEOXY-L-RHAMNONATE ALDOLASE"/>
    <property type="match status" value="1"/>
</dbReference>
<evidence type="ECO:0000313" key="5">
    <source>
        <dbReference type="EMBL" id="SFR98214.1"/>
    </source>
</evidence>
<dbReference type="AlphaFoldDB" id="A0A1I6L452"/>
<keyword evidence="2" id="KW-0479">Metal-binding</keyword>